<evidence type="ECO:0000256" key="4">
    <source>
        <dbReference type="ARBA" id="ARBA00023125"/>
    </source>
</evidence>
<dbReference type="GO" id="GO:0000976">
    <property type="term" value="F:transcription cis-regulatory region binding"/>
    <property type="evidence" value="ECO:0007669"/>
    <property type="project" value="TreeGrafter"/>
</dbReference>
<proteinExistence type="inferred from homology"/>
<name>A0A2A2GJA1_9RHOB</name>
<feature type="domain" description="DNA-binding protein H-NS-like C-terminal" evidence="6">
    <location>
        <begin position="62"/>
        <end position="107"/>
    </location>
</feature>
<evidence type="ECO:0000256" key="5">
    <source>
        <dbReference type="SAM" id="MobiDB-lite"/>
    </source>
</evidence>
<comment type="similarity">
    <text evidence="2">Belongs to the histone-like protein H-NS family.</text>
</comment>
<dbReference type="InterPro" id="IPR037150">
    <property type="entry name" value="H-NS_C_dom_sf"/>
</dbReference>
<dbReference type="GO" id="GO:0003681">
    <property type="term" value="F:bent DNA binding"/>
    <property type="evidence" value="ECO:0007669"/>
    <property type="project" value="TreeGrafter"/>
</dbReference>
<dbReference type="AlphaFoldDB" id="A0A2A2GJA1"/>
<organism evidence="7 8">
    <name type="scientific">Paracoccus salipaludis</name>
    <dbReference type="NCBI Taxonomy" id="2032623"/>
    <lineage>
        <taxon>Bacteria</taxon>
        <taxon>Pseudomonadati</taxon>
        <taxon>Pseudomonadota</taxon>
        <taxon>Alphaproteobacteria</taxon>
        <taxon>Rhodobacterales</taxon>
        <taxon>Paracoccaceae</taxon>
        <taxon>Paracoccus</taxon>
    </lineage>
</organism>
<dbReference type="Gene3D" id="4.10.430.10">
    <property type="entry name" value="Histone-like protein H-NS, C-terminal domain"/>
    <property type="match status" value="1"/>
</dbReference>
<dbReference type="InterPro" id="IPR027444">
    <property type="entry name" value="H-NS_C_dom"/>
</dbReference>
<keyword evidence="3" id="KW-0963">Cytoplasm</keyword>
<comment type="caution">
    <text evidence="7">The sequence shown here is derived from an EMBL/GenBank/DDBJ whole genome shotgun (WGS) entry which is preliminary data.</text>
</comment>
<evidence type="ECO:0000256" key="3">
    <source>
        <dbReference type="ARBA" id="ARBA00022490"/>
    </source>
</evidence>
<feature type="region of interest" description="Disordered" evidence="5">
    <location>
        <begin position="49"/>
        <end position="107"/>
    </location>
</feature>
<evidence type="ECO:0000259" key="6">
    <source>
        <dbReference type="SMART" id="SM00528"/>
    </source>
</evidence>
<dbReference type="Proteomes" id="UP000218023">
    <property type="component" value="Unassembled WGS sequence"/>
</dbReference>
<accession>A0A2A2GJA1</accession>
<dbReference type="GO" id="GO:0005829">
    <property type="term" value="C:cytosol"/>
    <property type="evidence" value="ECO:0007669"/>
    <property type="project" value="TreeGrafter"/>
</dbReference>
<dbReference type="SUPFAM" id="SSF81273">
    <property type="entry name" value="H-NS histone-like proteins"/>
    <property type="match status" value="1"/>
</dbReference>
<dbReference type="EMBL" id="NSJZ01000008">
    <property type="protein sequence ID" value="PAU96983.1"/>
    <property type="molecule type" value="Genomic_DNA"/>
</dbReference>
<evidence type="ECO:0000256" key="1">
    <source>
        <dbReference type="ARBA" id="ARBA00004453"/>
    </source>
</evidence>
<dbReference type="OrthoDB" id="5297879at2"/>
<dbReference type="SMART" id="SM00528">
    <property type="entry name" value="HNS"/>
    <property type="match status" value="1"/>
</dbReference>
<evidence type="ECO:0000256" key="2">
    <source>
        <dbReference type="ARBA" id="ARBA00010610"/>
    </source>
</evidence>
<protein>
    <submittedName>
        <fullName evidence="7">Transcriptional regulator</fullName>
    </submittedName>
</protein>
<keyword evidence="8" id="KW-1185">Reference proteome</keyword>
<dbReference type="PANTHER" id="PTHR38097:SF2">
    <property type="entry name" value="DNA-BINDING PROTEIN STPA"/>
    <property type="match status" value="1"/>
</dbReference>
<keyword evidence="4" id="KW-0238">DNA-binding</keyword>
<gene>
    <name evidence="7" type="ORF">CK240_10815</name>
</gene>
<dbReference type="GO" id="GO:0032993">
    <property type="term" value="C:protein-DNA complex"/>
    <property type="evidence" value="ECO:0007669"/>
    <property type="project" value="TreeGrafter"/>
</dbReference>
<reference evidence="7 8" key="1">
    <citation type="submission" date="2017-09" db="EMBL/GenBank/DDBJ databases">
        <title>Paracoccus alkalisoli sp. nov., isolated from saline alkaline soil.</title>
        <authorList>
            <person name="Dong X."/>
            <person name="Zhang G."/>
        </authorList>
    </citation>
    <scope>NUCLEOTIDE SEQUENCE [LARGE SCALE GENOMIC DNA]</scope>
    <source>
        <strain evidence="7 8">WN007</strain>
    </source>
</reference>
<dbReference type="GO" id="GO:0001217">
    <property type="term" value="F:DNA-binding transcription repressor activity"/>
    <property type="evidence" value="ECO:0007669"/>
    <property type="project" value="TreeGrafter"/>
</dbReference>
<dbReference type="GO" id="GO:0003680">
    <property type="term" value="F:minor groove of adenine-thymine-rich DNA binding"/>
    <property type="evidence" value="ECO:0007669"/>
    <property type="project" value="TreeGrafter"/>
</dbReference>
<dbReference type="GO" id="GO:0009295">
    <property type="term" value="C:nucleoid"/>
    <property type="evidence" value="ECO:0007669"/>
    <property type="project" value="UniProtKB-SubCell"/>
</dbReference>
<evidence type="ECO:0000313" key="8">
    <source>
        <dbReference type="Proteomes" id="UP000218023"/>
    </source>
</evidence>
<dbReference type="Pfam" id="PF00816">
    <property type="entry name" value="Histone_HNS"/>
    <property type="match status" value="1"/>
</dbReference>
<comment type="subcellular location">
    <subcellularLocation>
        <location evidence="1">Cytoplasm</location>
        <location evidence="1">Nucleoid</location>
    </subcellularLocation>
</comment>
<sequence>MEIDVDSMSLEDLRNLRTQIDRAISSYETRRRKEAMAALERTARELGFNLNELTSPSSRGRRGGAGEGQAKYAHPENPSQTWSGRGRRPRWVTEQIESGKSLEDLLA</sequence>
<dbReference type="PANTHER" id="PTHR38097">
    <property type="match status" value="1"/>
</dbReference>
<evidence type="ECO:0000313" key="7">
    <source>
        <dbReference type="EMBL" id="PAU96983.1"/>
    </source>
</evidence>